<evidence type="ECO:0000256" key="7">
    <source>
        <dbReference type="ARBA" id="ARBA00023244"/>
    </source>
</evidence>
<evidence type="ECO:0000256" key="9">
    <source>
        <dbReference type="ARBA" id="ARBA00047651"/>
    </source>
</evidence>
<dbReference type="PANTHER" id="PTHR11458:SF0">
    <property type="entry name" value="DELTA-AMINOLEVULINIC ACID DEHYDRATASE"/>
    <property type="match status" value="1"/>
</dbReference>
<dbReference type="SMART" id="SM01004">
    <property type="entry name" value="ALAD"/>
    <property type="match status" value="1"/>
</dbReference>
<reference evidence="14 15" key="1">
    <citation type="submission" date="2024-11" db="EMBL/GenBank/DDBJ databases">
        <title>A near-complete genome assembly of Cinchona calisaya.</title>
        <authorList>
            <person name="Lian D.C."/>
            <person name="Zhao X.W."/>
            <person name="Wei L."/>
        </authorList>
    </citation>
    <scope>NUCLEOTIDE SEQUENCE [LARGE SCALE GENOMIC DNA]</scope>
    <source>
        <tissue evidence="14">Nenye</tissue>
    </source>
</reference>
<dbReference type="Proteomes" id="UP001630127">
    <property type="component" value="Unassembled WGS sequence"/>
</dbReference>
<dbReference type="InterPro" id="IPR002156">
    <property type="entry name" value="RNaseH_domain"/>
</dbReference>
<evidence type="ECO:0000256" key="4">
    <source>
        <dbReference type="ARBA" id="ARBA00023133"/>
    </source>
</evidence>
<evidence type="ECO:0000256" key="2">
    <source>
        <dbReference type="ARBA" id="ARBA00008055"/>
    </source>
</evidence>
<dbReference type="PANTHER" id="PTHR11458">
    <property type="entry name" value="DELTA-AMINOLEVULINIC ACID DEHYDRATASE"/>
    <property type="match status" value="1"/>
</dbReference>
<keyword evidence="3" id="KW-0021">Allosteric enzyme</keyword>
<dbReference type="GO" id="GO:0015995">
    <property type="term" value="P:chlorophyll biosynthetic process"/>
    <property type="evidence" value="ECO:0007669"/>
    <property type="project" value="UniProtKB-KW"/>
</dbReference>
<dbReference type="GO" id="GO:0004655">
    <property type="term" value="F:porphobilinogen synthase activity"/>
    <property type="evidence" value="ECO:0007669"/>
    <property type="project" value="UniProtKB-EC"/>
</dbReference>
<evidence type="ECO:0000256" key="12">
    <source>
        <dbReference type="SAM" id="MobiDB-lite"/>
    </source>
</evidence>
<dbReference type="InterPro" id="IPR036397">
    <property type="entry name" value="RNaseH_sf"/>
</dbReference>
<dbReference type="Pfam" id="PF00490">
    <property type="entry name" value="ALAD"/>
    <property type="match status" value="1"/>
</dbReference>
<dbReference type="Gene3D" id="3.30.420.10">
    <property type="entry name" value="Ribonuclease H-like superfamily/Ribonuclease H"/>
    <property type="match status" value="1"/>
</dbReference>
<keyword evidence="6 10" id="KW-0456">Lyase</keyword>
<evidence type="ECO:0000313" key="14">
    <source>
        <dbReference type="EMBL" id="KAL3520049.1"/>
    </source>
</evidence>
<evidence type="ECO:0000256" key="1">
    <source>
        <dbReference type="ARBA" id="ARBA00004694"/>
    </source>
</evidence>
<feature type="region of interest" description="Disordered" evidence="12">
    <location>
        <begin position="260"/>
        <end position="282"/>
    </location>
</feature>
<comment type="similarity">
    <text evidence="2 11">Belongs to the ALAD family.</text>
</comment>
<dbReference type="EMBL" id="JBJUIK010000008">
    <property type="protein sequence ID" value="KAL3520049.1"/>
    <property type="molecule type" value="Genomic_DNA"/>
</dbReference>
<comment type="catalytic activity">
    <reaction evidence="9 10">
        <text>2 5-aminolevulinate = porphobilinogen + 2 H2O + H(+)</text>
        <dbReference type="Rhea" id="RHEA:24064"/>
        <dbReference type="ChEBI" id="CHEBI:15377"/>
        <dbReference type="ChEBI" id="CHEBI:15378"/>
        <dbReference type="ChEBI" id="CHEBI:58126"/>
        <dbReference type="ChEBI" id="CHEBI:356416"/>
        <dbReference type="EC" id="4.2.1.24"/>
    </reaction>
</comment>
<comment type="caution">
    <text evidence="14">The sequence shown here is derived from an EMBL/GenBank/DDBJ whole genome shotgun (WGS) entry which is preliminary data.</text>
</comment>
<keyword evidence="4" id="KW-0350">Heme biosynthesis</keyword>
<dbReference type="AlphaFoldDB" id="A0ABD2ZKQ8"/>
<dbReference type="PROSITE" id="PS00169">
    <property type="entry name" value="D_ALA_DEHYDRATASE"/>
    <property type="match status" value="1"/>
</dbReference>
<evidence type="ECO:0000256" key="5">
    <source>
        <dbReference type="ARBA" id="ARBA00023171"/>
    </source>
</evidence>
<sequence length="410" mass="44981">MRTLDLSGLKSSRCRFVLFPKVPDALKVIYTDVALDPDSSEGHDGIAREDGVIMNDETVNQLCKQAVAQARAGADVVSPSDMMDGHVGEIQAALDAEGFQHMSIMSYTAKYASLFYGPFREALDSNLRFGDKKTEALIETSEDEAEGADILLVKPGLPYLDIIRLLRENSSLPIAAYQVSGEYSMIKAGSVLKMIDEERVMLESLMRFRQAGADIYPHLFCFASNILGNKAALELVIFDDSGETGKPITSEVVGAAGLLETGEPVSTQNPNTEEGKSRPRPSIVAWHRSPHSVFKLNVYGSALRCPSQSMRRGILRDSAGTLTFTFSTYYGVATNMEAEARALLEGLRGCIQKNIFAILVELDSIALCNMILNASSTLWMLDHVFWEIQALSSQDCFVCSATYLEKLTEK</sequence>
<dbReference type="InterPro" id="IPR013785">
    <property type="entry name" value="Aldolase_TIM"/>
</dbReference>
<gene>
    <name evidence="14" type="ORF">ACH5RR_018198</name>
</gene>
<evidence type="ECO:0000256" key="8">
    <source>
        <dbReference type="ARBA" id="ARBA00025628"/>
    </source>
</evidence>
<protein>
    <recommendedName>
        <fullName evidence="10">Delta-aminolevulinic acid dehydratase</fullName>
        <ecNumber evidence="10">4.2.1.24</ecNumber>
    </recommendedName>
</protein>
<dbReference type="PRINTS" id="PR00144">
    <property type="entry name" value="DALDHYDRTASE"/>
</dbReference>
<keyword evidence="5" id="KW-0149">Chlorophyll biosynthesis</keyword>
<evidence type="ECO:0000313" key="15">
    <source>
        <dbReference type="Proteomes" id="UP001630127"/>
    </source>
</evidence>
<comment type="function">
    <text evidence="8">Catalyzes an early step in the biosynthesis of tetrapyrroles. Binds two molecules of 5-aminolevulinate per subunit, each at a distinct site, and catalyzes their condensation to form porphobilinogen.</text>
</comment>
<dbReference type="Pfam" id="PF13456">
    <property type="entry name" value="RVT_3"/>
    <property type="match status" value="1"/>
</dbReference>
<dbReference type="InterPro" id="IPR044730">
    <property type="entry name" value="RNase_H-like_dom_plant"/>
</dbReference>
<dbReference type="InterPro" id="IPR012337">
    <property type="entry name" value="RNaseH-like_sf"/>
</dbReference>
<evidence type="ECO:0000256" key="3">
    <source>
        <dbReference type="ARBA" id="ARBA00022533"/>
    </source>
</evidence>
<evidence type="ECO:0000256" key="11">
    <source>
        <dbReference type="RuleBase" id="RU004161"/>
    </source>
</evidence>
<evidence type="ECO:0000256" key="6">
    <source>
        <dbReference type="ARBA" id="ARBA00023239"/>
    </source>
</evidence>
<dbReference type="CDD" id="cd06222">
    <property type="entry name" value="RNase_H_like"/>
    <property type="match status" value="1"/>
</dbReference>
<keyword evidence="7 10" id="KW-0627">Porphyrin biosynthesis</keyword>
<name>A0ABD2ZKQ8_9GENT</name>
<keyword evidence="15" id="KW-1185">Reference proteome</keyword>
<dbReference type="Gene3D" id="3.20.20.70">
    <property type="entry name" value="Aldolase class I"/>
    <property type="match status" value="1"/>
</dbReference>
<dbReference type="InterPro" id="IPR030656">
    <property type="entry name" value="ALAD_AS"/>
</dbReference>
<dbReference type="SUPFAM" id="SSF53098">
    <property type="entry name" value="Ribonuclease H-like"/>
    <property type="match status" value="1"/>
</dbReference>
<dbReference type="InterPro" id="IPR001731">
    <property type="entry name" value="ALAD"/>
</dbReference>
<dbReference type="GO" id="GO:0006783">
    <property type="term" value="P:heme biosynthetic process"/>
    <property type="evidence" value="ECO:0007669"/>
    <property type="project" value="UniProtKB-KW"/>
</dbReference>
<feature type="domain" description="RNase H type-1" evidence="13">
    <location>
        <begin position="306"/>
        <end position="394"/>
    </location>
</feature>
<proteinExistence type="inferred from homology"/>
<comment type="pathway">
    <text evidence="1">Porphyrin-containing compound metabolism; protoporphyrin-IX biosynthesis; coproporphyrinogen-III from 5-aminolevulinate: step 1/4.</text>
</comment>
<comment type="subunit">
    <text evidence="10">Homooctamer.</text>
</comment>
<dbReference type="EC" id="4.2.1.24" evidence="10"/>
<evidence type="ECO:0000256" key="10">
    <source>
        <dbReference type="RuleBase" id="RU000515"/>
    </source>
</evidence>
<dbReference type="SUPFAM" id="SSF51569">
    <property type="entry name" value="Aldolase"/>
    <property type="match status" value="1"/>
</dbReference>
<accession>A0ABD2ZKQ8</accession>
<evidence type="ECO:0000259" key="13">
    <source>
        <dbReference type="Pfam" id="PF13456"/>
    </source>
</evidence>
<organism evidence="14 15">
    <name type="scientific">Cinchona calisaya</name>
    <dbReference type="NCBI Taxonomy" id="153742"/>
    <lineage>
        <taxon>Eukaryota</taxon>
        <taxon>Viridiplantae</taxon>
        <taxon>Streptophyta</taxon>
        <taxon>Embryophyta</taxon>
        <taxon>Tracheophyta</taxon>
        <taxon>Spermatophyta</taxon>
        <taxon>Magnoliopsida</taxon>
        <taxon>eudicotyledons</taxon>
        <taxon>Gunneridae</taxon>
        <taxon>Pentapetalae</taxon>
        <taxon>asterids</taxon>
        <taxon>lamiids</taxon>
        <taxon>Gentianales</taxon>
        <taxon>Rubiaceae</taxon>
        <taxon>Cinchonoideae</taxon>
        <taxon>Cinchoneae</taxon>
        <taxon>Cinchona</taxon>
    </lineage>
</organism>